<feature type="transmembrane region" description="Helical" evidence="6">
    <location>
        <begin position="269"/>
        <end position="289"/>
    </location>
</feature>
<evidence type="ECO:0000313" key="9">
    <source>
        <dbReference type="Proteomes" id="UP000565579"/>
    </source>
</evidence>
<keyword evidence="9" id="KW-1185">Reference proteome</keyword>
<dbReference type="AlphaFoldDB" id="A0A7X0P0X2"/>
<feature type="transmembrane region" description="Helical" evidence="6">
    <location>
        <begin position="203"/>
        <end position="221"/>
    </location>
</feature>
<dbReference type="Gene3D" id="1.20.1250.20">
    <property type="entry name" value="MFS general substrate transporter like domains"/>
    <property type="match status" value="1"/>
</dbReference>
<keyword evidence="2" id="KW-1003">Cell membrane</keyword>
<evidence type="ECO:0000256" key="2">
    <source>
        <dbReference type="ARBA" id="ARBA00022475"/>
    </source>
</evidence>
<dbReference type="PANTHER" id="PTHR23513">
    <property type="entry name" value="INTEGRAL MEMBRANE EFFLUX PROTEIN-RELATED"/>
    <property type="match status" value="1"/>
</dbReference>
<evidence type="ECO:0000256" key="3">
    <source>
        <dbReference type="ARBA" id="ARBA00022692"/>
    </source>
</evidence>
<feature type="domain" description="Major facilitator superfamily (MFS) profile" evidence="7">
    <location>
        <begin position="1"/>
        <end position="383"/>
    </location>
</feature>
<feature type="transmembrane region" description="Helical" evidence="6">
    <location>
        <begin position="335"/>
        <end position="354"/>
    </location>
</feature>
<keyword evidence="5 6" id="KW-0472">Membrane</keyword>
<dbReference type="GO" id="GO:0005886">
    <property type="term" value="C:plasma membrane"/>
    <property type="evidence" value="ECO:0007669"/>
    <property type="project" value="UniProtKB-SubCell"/>
</dbReference>
<evidence type="ECO:0000256" key="5">
    <source>
        <dbReference type="ARBA" id="ARBA00023136"/>
    </source>
</evidence>
<organism evidence="8 9">
    <name type="scientific">Nonomuraea rubra</name>
    <dbReference type="NCBI Taxonomy" id="46180"/>
    <lineage>
        <taxon>Bacteria</taxon>
        <taxon>Bacillati</taxon>
        <taxon>Actinomycetota</taxon>
        <taxon>Actinomycetes</taxon>
        <taxon>Streptosporangiales</taxon>
        <taxon>Streptosporangiaceae</taxon>
        <taxon>Nonomuraea</taxon>
    </lineage>
</organism>
<proteinExistence type="predicted"/>
<keyword evidence="4 6" id="KW-1133">Transmembrane helix</keyword>
<dbReference type="Proteomes" id="UP000565579">
    <property type="component" value="Unassembled WGS sequence"/>
</dbReference>
<sequence length="386" mass="39352">MAAAALSNVGDGVRLVALPLLAAVLTRDPALVGGLTACAYLPWVLFGLPVGALVDRGRPEVFMTVANLVRAVLLGGLVLALLADVRSIVLLYAVAFLLGIGEAVYDNAAQSLIPKIVPDARLESANSGLVTAERVGQDLVGPAAGGVLFAAAMTLPFGLNAVALGLAAALLAGIRTVRPVTPARRAVAREAAEGLRWLLRPHLVRTVVLAGCVMNFVTLAWESTLVLLAVGPMRMSEGGYGVMLAAGAVGGVAGAMVTPALVRRFDRRWLQVAALAGCAAVDLALAAWPHPVTGALAWGGTGAGFAVWNVLSVTLRQREVPPELLGRVNSASRTLSMAAAPLGALAGGALATVAGLRAPLWIAGAGLAVLAVVFAVRTRTIRAGRP</sequence>
<feature type="transmembrane region" description="Helical" evidence="6">
    <location>
        <begin position="360"/>
        <end position="376"/>
    </location>
</feature>
<accession>A0A7X0P0X2</accession>
<feature type="transmembrane region" description="Helical" evidence="6">
    <location>
        <begin position="30"/>
        <end position="54"/>
    </location>
</feature>
<dbReference type="Pfam" id="PF07690">
    <property type="entry name" value="MFS_1"/>
    <property type="match status" value="1"/>
</dbReference>
<dbReference type="GO" id="GO:0022857">
    <property type="term" value="F:transmembrane transporter activity"/>
    <property type="evidence" value="ECO:0007669"/>
    <property type="project" value="InterPro"/>
</dbReference>
<comment type="caution">
    <text evidence="8">The sequence shown here is derived from an EMBL/GenBank/DDBJ whole genome shotgun (WGS) entry which is preliminary data.</text>
</comment>
<keyword evidence="3 6" id="KW-0812">Transmembrane</keyword>
<feature type="transmembrane region" description="Helical" evidence="6">
    <location>
        <begin position="295"/>
        <end position="315"/>
    </location>
</feature>
<protein>
    <submittedName>
        <fullName evidence="8">MFS family permease</fullName>
    </submittedName>
</protein>
<evidence type="ECO:0000256" key="4">
    <source>
        <dbReference type="ARBA" id="ARBA00022989"/>
    </source>
</evidence>
<dbReference type="InterPro" id="IPR036259">
    <property type="entry name" value="MFS_trans_sf"/>
</dbReference>
<evidence type="ECO:0000256" key="1">
    <source>
        <dbReference type="ARBA" id="ARBA00004651"/>
    </source>
</evidence>
<reference evidence="8 9" key="1">
    <citation type="submission" date="2020-08" db="EMBL/GenBank/DDBJ databases">
        <title>Sequencing the genomes of 1000 actinobacteria strains.</title>
        <authorList>
            <person name="Klenk H.-P."/>
        </authorList>
    </citation>
    <scope>NUCLEOTIDE SEQUENCE [LARGE SCALE GENOMIC DNA]</scope>
    <source>
        <strain evidence="8 9">DSM 43768</strain>
    </source>
</reference>
<evidence type="ECO:0000256" key="6">
    <source>
        <dbReference type="SAM" id="Phobius"/>
    </source>
</evidence>
<gene>
    <name evidence="8" type="ORF">HD593_008013</name>
</gene>
<dbReference type="InterPro" id="IPR020846">
    <property type="entry name" value="MFS_dom"/>
</dbReference>
<dbReference type="PANTHER" id="PTHR23513:SF6">
    <property type="entry name" value="MAJOR FACILITATOR SUPERFAMILY ASSOCIATED DOMAIN-CONTAINING PROTEIN"/>
    <property type="match status" value="1"/>
</dbReference>
<dbReference type="EMBL" id="JACHMI010000001">
    <property type="protein sequence ID" value="MBB6553218.1"/>
    <property type="molecule type" value="Genomic_DNA"/>
</dbReference>
<comment type="subcellular location">
    <subcellularLocation>
        <location evidence="1">Cell membrane</location>
        <topology evidence="1">Multi-pass membrane protein</topology>
    </subcellularLocation>
</comment>
<name>A0A7X0P0X2_9ACTN</name>
<evidence type="ECO:0000313" key="8">
    <source>
        <dbReference type="EMBL" id="MBB6553218.1"/>
    </source>
</evidence>
<feature type="transmembrane region" description="Helical" evidence="6">
    <location>
        <begin position="241"/>
        <end position="262"/>
    </location>
</feature>
<evidence type="ECO:0000259" key="7">
    <source>
        <dbReference type="PROSITE" id="PS50850"/>
    </source>
</evidence>
<feature type="transmembrane region" description="Helical" evidence="6">
    <location>
        <begin position="61"/>
        <end position="82"/>
    </location>
</feature>
<dbReference type="CDD" id="cd06173">
    <property type="entry name" value="MFS_MefA_like"/>
    <property type="match status" value="1"/>
</dbReference>
<feature type="transmembrane region" description="Helical" evidence="6">
    <location>
        <begin position="88"/>
        <end position="105"/>
    </location>
</feature>
<dbReference type="PROSITE" id="PS50850">
    <property type="entry name" value="MFS"/>
    <property type="match status" value="1"/>
</dbReference>
<dbReference type="SUPFAM" id="SSF103473">
    <property type="entry name" value="MFS general substrate transporter"/>
    <property type="match status" value="1"/>
</dbReference>
<dbReference type="InterPro" id="IPR011701">
    <property type="entry name" value="MFS"/>
</dbReference>